<protein>
    <submittedName>
        <fullName evidence="8">NosP</fullName>
    </submittedName>
</protein>
<dbReference type="EMBL" id="FJ438820">
    <property type="protein sequence ID" value="ACR48345.1"/>
    <property type="molecule type" value="Genomic_DNA"/>
</dbReference>
<dbReference type="GO" id="GO:0003677">
    <property type="term" value="F:DNA binding"/>
    <property type="evidence" value="ECO:0007669"/>
    <property type="project" value="UniProtKB-UniRule"/>
</dbReference>
<dbReference type="InterPro" id="IPR005158">
    <property type="entry name" value="BTAD"/>
</dbReference>
<dbReference type="InterPro" id="IPR011990">
    <property type="entry name" value="TPR-like_helical_dom_sf"/>
</dbReference>
<dbReference type="InterPro" id="IPR001867">
    <property type="entry name" value="OmpR/PhoB-type_DNA-bd"/>
</dbReference>
<dbReference type="SUPFAM" id="SSF48452">
    <property type="entry name" value="TPR-like"/>
    <property type="match status" value="1"/>
</dbReference>
<name>C6FX55_STRAS</name>
<keyword evidence="4 6" id="KW-0238">DNA-binding</keyword>
<dbReference type="SMART" id="SM01043">
    <property type="entry name" value="BTAD"/>
    <property type="match status" value="1"/>
</dbReference>
<dbReference type="GO" id="GO:0000160">
    <property type="term" value="P:phosphorelay signal transduction system"/>
    <property type="evidence" value="ECO:0007669"/>
    <property type="project" value="UniProtKB-KW"/>
</dbReference>
<dbReference type="Gene3D" id="1.10.10.10">
    <property type="entry name" value="Winged helix-like DNA-binding domain superfamily/Winged helix DNA-binding domain"/>
    <property type="match status" value="1"/>
</dbReference>
<proteinExistence type="inferred from homology"/>
<dbReference type="AlphaFoldDB" id="C6FX55"/>
<dbReference type="PROSITE" id="PS51755">
    <property type="entry name" value="OMPR_PHOB"/>
    <property type="match status" value="1"/>
</dbReference>
<dbReference type="Pfam" id="PF03704">
    <property type="entry name" value="BTAD"/>
    <property type="match status" value="1"/>
</dbReference>
<gene>
    <name evidence="8" type="primary">nosP</name>
</gene>
<evidence type="ECO:0000256" key="5">
    <source>
        <dbReference type="ARBA" id="ARBA00023163"/>
    </source>
</evidence>
<dbReference type="PANTHER" id="PTHR35807:SF1">
    <property type="entry name" value="TRANSCRIPTIONAL REGULATOR REDD"/>
    <property type="match status" value="1"/>
</dbReference>
<organism evidence="8">
    <name type="scientific">Streptomyces actuosus</name>
    <dbReference type="NCBI Taxonomy" id="1885"/>
    <lineage>
        <taxon>Bacteria</taxon>
        <taxon>Bacillati</taxon>
        <taxon>Actinomycetota</taxon>
        <taxon>Actinomycetes</taxon>
        <taxon>Kitasatosporales</taxon>
        <taxon>Streptomycetaceae</taxon>
        <taxon>Streptomyces</taxon>
    </lineage>
</organism>
<dbReference type="GO" id="GO:0006355">
    <property type="term" value="P:regulation of DNA-templated transcription"/>
    <property type="evidence" value="ECO:0007669"/>
    <property type="project" value="InterPro"/>
</dbReference>
<evidence type="ECO:0000259" key="7">
    <source>
        <dbReference type="PROSITE" id="PS51755"/>
    </source>
</evidence>
<evidence type="ECO:0000256" key="1">
    <source>
        <dbReference type="ARBA" id="ARBA00005820"/>
    </source>
</evidence>
<dbReference type="Gene3D" id="1.25.40.10">
    <property type="entry name" value="Tetratricopeptide repeat domain"/>
    <property type="match status" value="1"/>
</dbReference>
<dbReference type="PANTHER" id="PTHR35807">
    <property type="entry name" value="TRANSCRIPTIONAL REGULATOR REDD-RELATED"/>
    <property type="match status" value="1"/>
</dbReference>
<keyword evidence="2" id="KW-0902">Two-component regulatory system</keyword>
<dbReference type="SUPFAM" id="SSF46894">
    <property type="entry name" value="C-terminal effector domain of the bipartite response regulators"/>
    <property type="match status" value="1"/>
</dbReference>
<feature type="DNA-binding region" description="OmpR/PhoB-type" evidence="6">
    <location>
        <begin position="44"/>
        <end position="155"/>
    </location>
</feature>
<evidence type="ECO:0000256" key="2">
    <source>
        <dbReference type="ARBA" id="ARBA00023012"/>
    </source>
</evidence>
<reference evidence="8" key="1">
    <citation type="journal article" date="2009" name="ACS Chem. Biol.">
        <title>Nosiheptide biosynthesis featuring a unique indole side ring formation on the characteristic thiopeptide framework.</title>
        <authorList>
            <person name="Yu Y."/>
            <person name="Duan L."/>
            <person name="Zhang Q."/>
            <person name="Liao R."/>
            <person name="Ding Y."/>
            <person name="Pan H."/>
            <person name="Wendt-Pienkowski E."/>
            <person name="Tang G."/>
            <person name="Shen B."/>
            <person name="Liu W."/>
        </authorList>
    </citation>
    <scope>NUCLEOTIDE SEQUENCE</scope>
</reference>
<dbReference type="InterPro" id="IPR051677">
    <property type="entry name" value="AfsR-DnrI-RedD_regulator"/>
</dbReference>
<feature type="domain" description="OmpR/PhoB-type" evidence="7">
    <location>
        <begin position="44"/>
        <end position="155"/>
    </location>
</feature>
<sequence length="323" mass="35851">MIPAGRRTARSSRAHAAPCRVCRFPHVASTHREMRCRQHGRSTCAPPQRGSSMEIDVLGPLEVSQKSASIVPTASKPRTVLAMLAVYTNRLVPLPSLMGELWGPEPPATAKTAVQGYILHLRKRIAESAARRPPGQFPEAKDILVTLPGGYLLRAPGTAVVLEQFEQLACAGHRAREKGDFEAASRSFTEALGLWRGRALADVEVGPQLGIEVQRIEEARLNVLDRRIEADLRLGRHHELLGELRSVTAHHPTHEGFCAHLMLALYRSGRRCEALDAYQRMRTTLVNELGLEPSPSLRRLQRSLLVSDRELDELNVTWDVATF</sequence>
<evidence type="ECO:0000313" key="8">
    <source>
        <dbReference type="EMBL" id="ACR48345.1"/>
    </source>
</evidence>
<dbReference type="InterPro" id="IPR016032">
    <property type="entry name" value="Sig_transdc_resp-reg_C-effctor"/>
</dbReference>
<keyword evidence="5" id="KW-0804">Transcription</keyword>
<evidence type="ECO:0000256" key="3">
    <source>
        <dbReference type="ARBA" id="ARBA00023015"/>
    </source>
</evidence>
<accession>C6FX55</accession>
<keyword evidence="3" id="KW-0805">Transcription regulation</keyword>
<comment type="similarity">
    <text evidence="1">Belongs to the AfsR/DnrI/RedD regulatory family.</text>
</comment>
<dbReference type="InterPro" id="IPR036388">
    <property type="entry name" value="WH-like_DNA-bd_sf"/>
</dbReference>
<evidence type="ECO:0000256" key="4">
    <source>
        <dbReference type="ARBA" id="ARBA00023125"/>
    </source>
</evidence>
<dbReference type="CDD" id="cd15831">
    <property type="entry name" value="BTAD"/>
    <property type="match status" value="1"/>
</dbReference>
<evidence type="ECO:0000256" key="6">
    <source>
        <dbReference type="PROSITE-ProRule" id="PRU01091"/>
    </source>
</evidence>